<dbReference type="InterPro" id="IPR011993">
    <property type="entry name" value="PH-like_dom_sf"/>
</dbReference>
<feature type="region of interest" description="Disordered" evidence="2">
    <location>
        <begin position="165"/>
        <end position="203"/>
    </location>
</feature>
<sequence length="1266" mass="134699">MAEDGPEAQENELVEEEEVTAVPGWAPSVSLDLQEVPTGEEDEDEIYSQRSKLYRFKDGEWKERGLGDSKLLRHRGTGKIRYMMRQERTGKIVANHYIYAFPPYCDLKPNQGSDKCWVWTMMDYSEDEAQVEQFALRFKEVELAQQFQEAFNNAKEHNAKVCQVQEVTGSEPKPAKEPVQPQDSVIEPKQGSEPADEASQPVANPFAGMSLFGASAPTGGSPSGATGGLFSSLATSGATGGLLASSGSLFGDLSSSSGSAFAGAATGGLFSASSGSMFGDSSSSSGSLFGGGLFGSSTGGSLFGQSTQADASKEEEAEELVPEEEVTVVPGWAPTVSLELQEVPTGEEEEEEIYSQRSKLYRFKDGEWKERGLGDSKLLRHRGTGKIRYMMRQEKTGKIVANHYIYAFPPYCDLKPNQGSDKCWVWTTMDYSEDEAQVEQFALKFKEVELAQQFQEVFNNAKEHNAKVCQVQEVTGSEPKPAKEPVQPQDSAPDLRPSSASSTAPAASTGGLFGSATGGSSGGLFGGSSGGLFGGGLFGGASSGGGLFSGISFGEAKADSPQSASQPAEPFSGLSFASGGLLGAGASTGSGLFGACGWSAGGILGGSSGSLPAGGATGGLWGATTTSTANGAQEDDYVPEEEVTQIPGWAPSVSLEVRDYVETGEECEEELYSQRSKLLRFIDGEWKERGTGDAKILRHVDTGRCRFLMRQEKTSKIVANHYIIDQKPYCELVHNAGNAKIWVWTAIDYADEEQKVEQFALRFKTEEIAEEFGAAFLAAKRGESAPVNGWQKDEEEWVQAEYDTGTADGETGCFAALAQQQANSSPPEFLAESGWRCMGCRLVYGDQVIECSICETARPGYEEEVAAAKADKSKGMQSAAAAFLGGGTSTKESTAAAPSAPALSFGFGSSSSGGLFGATPASSSIFGGASAGSIFGSSDPPGAGGAPSSSMFGSGGGSFGFGVSGNAQQADGVTAETAVGIKFGHSLAPPTSPPVQSKAAAPPPPPATVDPSQVPCGAYNYPFPCGQQFGLPPCMPHMGMAGMMGMPAMYGYGADYSKVDALERSVKDLQDKMKELKDAFDTERQERSKVELTVQFLEKRLQEEESKSSRAEARVTAAEAQVRQLEGVVEGLRRSMDRPSPLDDSRLLGGLQKSLEEQLAPLRQGLEQKASASDESLRLLGKVLEQSRDAESTMKQRLEAVEARLDRMGHEPAFMPMTRPPLDRVAYFQSLHVQQTGRRLANGCEDEPQPTNIYLADPKPLLRRIP</sequence>
<feature type="compositionally biased region" description="Low complexity" evidence="2">
    <location>
        <begin position="497"/>
        <end position="508"/>
    </location>
</feature>
<dbReference type="Gene3D" id="1.20.5.170">
    <property type="match status" value="1"/>
</dbReference>
<evidence type="ECO:0000313" key="5">
    <source>
        <dbReference type="Proteomes" id="UP001642484"/>
    </source>
</evidence>
<feature type="coiled-coil region" evidence="1">
    <location>
        <begin position="1059"/>
        <end position="1135"/>
    </location>
</feature>
<feature type="domain" description="RanBD1" evidence="3">
    <location>
        <begin position="331"/>
        <end position="467"/>
    </location>
</feature>
<evidence type="ECO:0000256" key="2">
    <source>
        <dbReference type="SAM" id="MobiDB-lite"/>
    </source>
</evidence>
<feature type="compositionally biased region" description="Acidic residues" evidence="2">
    <location>
        <begin position="313"/>
        <end position="325"/>
    </location>
</feature>
<dbReference type="SMART" id="SM00160">
    <property type="entry name" value="RanBD"/>
    <property type="match status" value="3"/>
</dbReference>
<protein>
    <recommendedName>
        <fullName evidence="3">RanBD1 domain-containing protein</fullName>
    </recommendedName>
</protein>
<evidence type="ECO:0000259" key="3">
    <source>
        <dbReference type="PROSITE" id="PS50196"/>
    </source>
</evidence>
<dbReference type="SUPFAM" id="SSF50729">
    <property type="entry name" value="PH domain-like"/>
    <property type="match status" value="3"/>
</dbReference>
<proteinExistence type="predicted"/>
<comment type="caution">
    <text evidence="4">The sequence shown here is derived from an EMBL/GenBank/DDBJ whole genome shotgun (WGS) entry which is preliminary data.</text>
</comment>
<feature type="domain" description="RanBD1" evidence="3">
    <location>
        <begin position="24"/>
        <end position="160"/>
    </location>
</feature>
<evidence type="ECO:0000313" key="4">
    <source>
        <dbReference type="EMBL" id="CAK9066220.1"/>
    </source>
</evidence>
<feature type="compositionally biased region" description="Acidic residues" evidence="2">
    <location>
        <begin position="1"/>
        <end position="19"/>
    </location>
</feature>
<feature type="region of interest" description="Disordered" evidence="2">
    <location>
        <begin position="472"/>
        <end position="508"/>
    </location>
</feature>
<dbReference type="CDD" id="cd13179">
    <property type="entry name" value="RanBD_RanBP1"/>
    <property type="match status" value="2"/>
</dbReference>
<dbReference type="PANTHER" id="PTHR23138">
    <property type="entry name" value="RAN BINDING PROTEIN"/>
    <property type="match status" value="1"/>
</dbReference>
<dbReference type="InterPro" id="IPR045255">
    <property type="entry name" value="RanBP1-like"/>
</dbReference>
<organism evidence="4 5">
    <name type="scientific">Durusdinium trenchii</name>
    <dbReference type="NCBI Taxonomy" id="1381693"/>
    <lineage>
        <taxon>Eukaryota</taxon>
        <taxon>Sar</taxon>
        <taxon>Alveolata</taxon>
        <taxon>Dinophyceae</taxon>
        <taxon>Suessiales</taxon>
        <taxon>Symbiodiniaceae</taxon>
        <taxon>Durusdinium</taxon>
    </lineage>
</organism>
<dbReference type="PROSITE" id="PS50196">
    <property type="entry name" value="RANBD1"/>
    <property type="match status" value="3"/>
</dbReference>
<dbReference type="Gene3D" id="2.30.29.30">
    <property type="entry name" value="Pleckstrin-homology domain (PH domain)/Phosphotyrosine-binding domain (PTB)"/>
    <property type="match status" value="3"/>
</dbReference>
<dbReference type="Pfam" id="PF00638">
    <property type="entry name" value="Ran_BP1"/>
    <property type="match status" value="3"/>
</dbReference>
<gene>
    <name evidence="4" type="ORF">CCMP2556_LOCUS32509</name>
</gene>
<dbReference type="PANTHER" id="PTHR23138:SF87">
    <property type="entry name" value="E3 SUMO-PROTEIN LIGASE RANBP2"/>
    <property type="match status" value="1"/>
</dbReference>
<name>A0ABP0NR01_9DINO</name>
<feature type="region of interest" description="Disordered" evidence="2">
    <location>
        <begin position="1"/>
        <end position="20"/>
    </location>
</feature>
<dbReference type="InterPro" id="IPR000156">
    <property type="entry name" value="Ran_bind_dom"/>
</dbReference>
<feature type="region of interest" description="Disordered" evidence="2">
    <location>
        <begin position="304"/>
        <end position="325"/>
    </location>
</feature>
<keyword evidence="5" id="KW-1185">Reference proteome</keyword>
<accession>A0ABP0NR01</accession>
<feature type="region of interest" description="Disordered" evidence="2">
    <location>
        <begin position="1242"/>
        <end position="1266"/>
    </location>
</feature>
<dbReference type="EMBL" id="CAXAMN010022084">
    <property type="protein sequence ID" value="CAK9066220.1"/>
    <property type="molecule type" value="Genomic_DNA"/>
</dbReference>
<keyword evidence="1" id="KW-0175">Coiled coil</keyword>
<evidence type="ECO:0000256" key="1">
    <source>
        <dbReference type="SAM" id="Coils"/>
    </source>
</evidence>
<dbReference type="InterPro" id="IPR045256">
    <property type="entry name" value="RanBP1_RanBD"/>
</dbReference>
<feature type="region of interest" description="Disordered" evidence="2">
    <location>
        <begin position="984"/>
        <end position="1010"/>
    </location>
</feature>
<reference evidence="4 5" key="1">
    <citation type="submission" date="2024-02" db="EMBL/GenBank/DDBJ databases">
        <authorList>
            <person name="Chen Y."/>
            <person name="Shah S."/>
            <person name="Dougan E. K."/>
            <person name="Thang M."/>
            <person name="Chan C."/>
        </authorList>
    </citation>
    <scope>NUCLEOTIDE SEQUENCE [LARGE SCALE GENOMIC DNA]</scope>
</reference>
<dbReference type="Proteomes" id="UP001642484">
    <property type="component" value="Unassembled WGS sequence"/>
</dbReference>
<feature type="domain" description="RanBD1" evidence="3">
    <location>
        <begin position="648"/>
        <end position="781"/>
    </location>
</feature>